<evidence type="ECO:0000256" key="2">
    <source>
        <dbReference type="ARBA" id="ARBA00023163"/>
    </source>
</evidence>
<dbReference type="GO" id="GO:0003677">
    <property type="term" value="F:DNA binding"/>
    <property type="evidence" value="ECO:0007669"/>
    <property type="project" value="UniProtKB-KW"/>
</dbReference>
<dbReference type="GO" id="GO:0005634">
    <property type="term" value="C:nucleus"/>
    <property type="evidence" value="ECO:0007669"/>
    <property type="project" value="UniProtKB-SubCell"/>
</dbReference>
<feature type="region of interest" description="Disordered" evidence="4">
    <location>
        <begin position="807"/>
        <end position="908"/>
    </location>
</feature>
<feature type="region of interest" description="Disordered" evidence="4">
    <location>
        <begin position="293"/>
        <end position="316"/>
    </location>
</feature>
<dbReference type="SMART" id="SM00320">
    <property type="entry name" value="WD40"/>
    <property type="match status" value="4"/>
</dbReference>
<dbReference type="InterPro" id="IPR015943">
    <property type="entry name" value="WD40/YVTN_repeat-like_dom_sf"/>
</dbReference>
<dbReference type="GO" id="GO:0006383">
    <property type="term" value="P:transcription by RNA polymerase III"/>
    <property type="evidence" value="ECO:0007669"/>
    <property type="project" value="TreeGrafter"/>
</dbReference>
<keyword evidence="3" id="KW-0539">Nucleus</keyword>
<dbReference type="PANTHER" id="PTHR15052">
    <property type="entry name" value="RNA POLYMERASE III TRANSCRIPTION INITIATION FACTOR COMPLEX SUBUNIT"/>
    <property type="match status" value="1"/>
</dbReference>
<accession>A0A6L2JP27</accession>
<organism evidence="5">
    <name type="scientific">Tanacetum cinerariifolium</name>
    <name type="common">Dalmatian daisy</name>
    <name type="synonym">Chrysanthemum cinerariifolium</name>
    <dbReference type="NCBI Taxonomy" id="118510"/>
    <lineage>
        <taxon>Eukaryota</taxon>
        <taxon>Viridiplantae</taxon>
        <taxon>Streptophyta</taxon>
        <taxon>Embryophyta</taxon>
        <taxon>Tracheophyta</taxon>
        <taxon>Spermatophyta</taxon>
        <taxon>Magnoliopsida</taxon>
        <taxon>eudicotyledons</taxon>
        <taxon>Gunneridae</taxon>
        <taxon>Pentapetalae</taxon>
        <taxon>asterids</taxon>
        <taxon>campanulids</taxon>
        <taxon>Asterales</taxon>
        <taxon>Asteraceae</taxon>
        <taxon>Asteroideae</taxon>
        <taxon>Anthemideae</taxon>
        <taxon>Anthemidinae</taxon>
        <taxon>Tanacetum</taxon>
    </lineage>
</organism>
<feature type="region of interest" description="Disordered" evidence="4">
    <location>
        <begin position="430"/>
        <end position="453"/>
    </location>
</feature>
<dbReference type="SUPFAM" id="SSF50978">
    <property type="entry name" value="WD40 repeat-like"/>
    <property type="match status" value="1"/>
</dbReference>
<dbReference type="InterPro" id="IPR052416">
    <property type="entry name" value="GTF3C_component"/>
</dbReference>
<dbReference type="GO" id="GO:0000127">
    <property type="term" value="C:transcription factor TFIIIC complex"/>
    <property type="evidence" value="ECO:0007669"/>
    <property type="project" value="TreeGrafter"/>
</dbReference>
<dbReference type="InterPro" id="IPR001680">
    <property type="entry name" value="WD40_rpt"/>
</dbReference>
<protein>
    <submittedName>
        <fullName evidence="5">AT hook, DNA-binding motif-containing protein</fullName>
    </submittedName>
</protein>
<dbReference type="PANTHER" id="PTHR15052:SF2">
    <property type="entry name" value="GENERAL TRANSCRIPTION FACTOR 3C POLYPEPTIDE 2"/>
    <property type="match status" value="1"/>
</dbReference>
<keyword evidence="5" id="KW-0238">DNA-binding</keyword>
<comment type="subcellular location">
    <subcellularLocation>
        <location evidence="1">Nucleus</location>
    </subcellularLocation>
</comment>
<feature type="compositionally biased region" description="Polar residues" evidence="4">
    <location>
        <begin position="444"/>
        <end position="453"/>
    </location>
</feature>
<keyword evidence="2" id="KW-0804">Transcription</keyword>
<dbReference type="InterPro" id="IPR036322">
    <property type="entry name" value="WD40_repeat_dom_sf"/>
</dbReference>
<dbReference type="EMBL" id="BKCJ010001083">
    <property type="protein sequence ID" value="GEU38693.1"/>
    <property type="molecule type" value="Genomic_DNA"/>
</dbReference>
<name>A0A6L2JP27_TANCI</name>
<evidence type="ECO:0000313" key="5">
    <source>
        <dbReference type="EMBL" id="GEU38693.1"/>
    </source>
</evidence>
<reference evidence="5" key="1">
    <citation type="journal article" date="2019" name="Sci. Rep.">
        <title>Draft genome of Tanacetum cinerariifolium, the natural source of mosquito coil.</title>
        <authorList>
            <person name="Yamashiro T."/>
            <person name="Shiraishi A."/>
            <person name="Satake H."/>
            <person name="Nakayama K."/>
        </authorList>
    </citation>
    <scope>NUCLEOTIDE SEQUENCE</scope>
</reference>
<feature type="compositionally biased region" description="Basic residues" evidence="4">
    <location>
        <begin position="886"/>
        <end position="898"/>
    </location>
</feature>
<feature type="compositionally biased region" description="Basic and acidic residues" evidence="4">
    <location>
        <begin position="899"/>
        <end position="908"/>
    </location>
</feature>
<evidence type="ECO:0000256" key="1">
    <source>
        <dbReference type="ARBA" id="ARBA00004123"/>
    </source>
</evidence>
<dbReference type="PRINTS" id="PR00929">
    <property type="entry name" value="ATHOOK"/>
</dbReference>
<gene>
    <name evidence="5" type="ORF">Tci_010671</name>
</gene>
<sequence length="963" mass="107499">MENLEIVPLDDGNNDDLPSPGNEIRVAKFDYSFENYFKVMNKMLKISGEEYDSSQFYLNQSEIIQRMSSSAEFIRDWRHFFSKPQAIRFACQSDTSERKVITKGIKLTQFSSAAVPKDISDGNKVSSHLSEDFVMYVGGPVWALDWCPRVHQPDCDVNLEFVAIAAHPPESSYNKVGAALTGRGVIQIWGLMNPHVKDHDVFSQVKKKSKKNLNNKTSTPEGTPLKRARGRPRKEPINEEVAMDDNDKNVEQSAPKNPKGRPKKELVDNFDCSNTHLESLAIISKDDSAATASKEFSSAKPYTPIRSDRKKTTKKPLYDDSQYVEPISMKFPEDSSILQFDKTSLGTREAVSKAHDDSIYSDSRVVVPHEDQQQDSKGIDTKVMNLSKLPKPKYEAVDDSTCSTQHVQDPVVQLTEDFSDIVPEALDKVVPEKASSRKRKGYEKQTSVKSTLTSKSRLAKCKLSSESQDPMGSSATGYSVPLETDPDSCDISEDVSLPRLVMCLAHNGKVAWDIKWRPFDTCANLKHRMGYLGVLLGNGALEVWEVPLPHAAEAMFSACQRDGTDPRFIKLKPVFRCVMLKCGDRQSIPLTMEWSTASPHDLILAGCHDGMVALWKFSANSSLEDTRPLIFFSADILPIRALAWAPVASDFESAHIIVTAGHKGVKFWDIRDPFRPLWDVNPVQRVINGVDWLPDPRCVVLSFDDGEIRIISLSKAACDVPVTGKPFVGTQLQGLNSYHCSSSSIWSVQVSRLTGMVAYCCSDGRVLRFQLTTKSVEKDPRRNREPHYLCGALTTEGSTLNVFSPLPNELGETPRSRRGHLTISNQEKRAREQGLKCQTPEDQAIPQSREQGLRCHTPEEQPLALCYNDPGEESGSDDTMVVQKSKTSKTKGASKKKPKADAKHAFRSTDEVPDVETINEKEVFPSKIVAMHRVRWNMNKGSERWLCYGGAAGIVRCQEISLV</sequence>
<dbReference type="Gene3D" id="2.130.10.10">
    <property type="entry name" value="YVTN repeat-like/Quinoprotein amine dehydrogenase"/>
    <property type="match status" value="1"/>
</dbReference>
<proteinExistence type="predicted"/>
<feature type="region of interest" description="Disordered" evidence="4">
    <location>
        <begin position="204"/>
        <end position="267"/>
    </location>
</feature>
<comment type="caution">
    <text evidence="5">The sequence shown here is derived from an EMBL/GenBank/DDBJ whole genome shotgun (WGS) entry which is preliminary data.</text>
</comment>
<dbReference type="AlphaFoldDB" id="A0A6L2JP27"/>
<evidence type="ECO:0000256" key="4">
    <source>
        <dbReference type="SAM" id="MobiDB-lite"/>
    </source>
</evidence>
<dbReference type="InterPro" id="IPR017956">
    <property type="entry name" value="AT_hook_DNA-bd_motif"/>
</dbReference>
<evidence type="ECO:0000256" key="3">
    <source>
        <dbReference type="ARBA" id="ARBA00023242"/>
    </source>
</evidence>